<evidence type="ECO:0008006" key="3">
    <source>
        <dbReference type="Google" id="ProtNLM"/>
    </source>
</evidence>
<gene>
    <name evidence="1" type="ORF">CT122_08750</name>
</gene>
<dbReference type="AlphaFoldDB" id="A0AAU8XDX3"/>
<accession>A0AAU8XDX3</accession>
<dbReference type="Proteomes" id="UP000230024">
    <property type="component" value="Chromosome"/>
</dbReference>
<proteinExistence type="predicted"/>
<evidence type="ECO:0000313" key="1">
    <source>
        <dbReference type="EMBL" id="ATV16971.1"/>
    </source>
</evidence>
<name>A0AAU8XDX3_PSESF</name>
<reference evidence="1 2" key="1">
    <citation type="submission" date="2017-11" db="EMBL/GenBank/DDBJ databases">
        <title>Complete DNA Sequence of Pseudomonas syringae pv. actinidiae, biovar 5 (Psa5).</title>
        <authorList>
            <person name="Butler M."/>
            <person name="Taiaroa G."/>
            <person name="Sumpter N."/>
            <person name="Poulter R."/>
        </authorList>
    </citation>
    <scope>NUCLEOTIDE SEQUENCE [LARGE SCALE GENOMIC DNA]</scope>
    <source>
        <strain evidence="1 2">MAFF212063</strain>
    </source>
</reference>
<evidence type="ECO:0000313" key="2">
    <source>
        <dbReference type="Proteomes" id="UP000230024"/>
    </source>
</evidence>
<protein>
    <recommendedName>
        <fullName evidence="3">Secreted protein</fullName>
    </recommendedName>
</protein>
<organism evidence="1 2">
    <name type="scientific">Pseudomonas syringae pv. actinidiae</name>
    <dbReference type="NCBI Taxonomy" id="103796"/>
    <lineage>
        <taxon>Bacteria</taxon>
        <taxon>Pseudomonadati</taxon>
        <taxon>Pseudomonadota</taxon>
        <taxon>Gammaproteobacteria</taxon>
        <taxon>Pseudomonadales</taxon>
        <taxon>Pseudomonadaceae</taxon>
        <taxon>Pseudomonas</taxon>
        <taxon>Pseudomonas syringae</taxon>
    </lineage>
</organism>
<sequence>MPLTLSLVLLIENLLGLKTALESDVVLDKMIDLRRLRRVSSIFEPLMPPVRWPPKRHFNRSRRVCGGLCARMRRTGVRHCRQAEQSDSQERYETR</sequence>
<dbReference type="EMBL" id="CP024712">
    <property type="protein sequence ID" value="ATV16971.1"/>
    <property type="molecule type" value="Genomic_DNA"/>
</dbReference>